<keyword evidence="1" id="KW-0808">Transferase</keyword>
<organism evidence="1 2">
    <name type="scientific">Corallococcus carmarthensis</name>
    <dbReference type="NCBI Taxonomy" id="2316728"/>
    <lineage>
        <taxon>Bacteria</taxon>
        <taxon>Pseudomonadati</taxon>
        <taxon>Myxococcota</taxon>
        <taxon>Myxococcia</taxon>
        <taxon>Myxococcales</taxon>
        <taxon>Cystobacterineae</taxon>
        <taxon>Myxococcaceae</taxon>
        <taxon>Corallococcus</taxon>
    </lineage>
</organism>
<name>A0A3A8JQ99_9BACT</name>
<keyword evidence="2" id="KW-1185">Reference proteome</keyword>
<dbReference type="EMBL" id="RAWE01000156">
    <property type="protein sequence ID" value="RKG97982.1"/>
    <property type="molecule type" value="Genomic_DNA"/>
</dbReference>
<evidence type="ECO:0000313" key="2">
    <source>
        <dbReference type="Proteomes" id="UP000268313"/>
    </source>
</evidence>
<protein>
    <submittedName>
        <fullName evidence="1">Glycosyltransferase</fullName>
    </submittedName>
</protein>
<evidence type="ECO:0000313" key="1">
    <source>
        <dbReference type="EMBL" id="RKG97982.1"/>
    </source>
</evidence>
<comment type="caution">
    <text evidence="1">The sequence shown here is derived from an EMBL/GenBank/DDBJ whole genome shotgun (WGS) entry which is preliminary data.</text>
</comment>
<dbReference type="AlphaFoldDB" id="A0A3A8JQ99"/>
<dbReference type="SUPFAM" id="SSF53756">
    <property type="entry name" value="UDP-Glycosyltransferase/glycogen phosphorylase"/>
    <property type="match status" value="1"/>
</dbReference>
<feature type="non-terminal residue" evidence="1">
    <location>
        <position position="1"/>
    </location>
</feature>
<reference evidence="2" key="1">
    <citation type="submission" date="2018-09" db="EMBL/GenBank/DDBJ databases">
        <authorList>
            <person name="Livingstone P.G."/>
            <person name="Whitworth D.E."/>
        </authorList>
    </citation>
    <scope>NUCLEOTIDE SEQUENCE [LARGE SCALE GENOMIC DNA]</scope>
    <source>
        <strain evidence="2">CA043D</strain>
    </source>
</reference>
<gene>
    <name evidence="1" type="ORF">D7X32_30905</name>
</gene>
<proteinExistence type="predicted"/>
<dbReference type="Proteomes" id="UP000268313">
    <property type="component" value="Unassembled WGS sequence"/>
</dbReference>
<dbReference type="GO" id="GO:0016740">
    <property type="term" value="F:transferase activity"/>
    <property type="evidence" value="ECO:0007669"/>
    <property type="project" value="UniProtKB-KW"/>
</dbReference>
<accession>A0A3A8JQ99</accession>
<sequence length="53" mass="5854">VPMGDDAAMAEALARVVTDAEWREGLRQRALDRADELSAERALKAWESLLAEV</sequence>